<evidence type="ECO:0000313" key="7">
    <source>
        <dbReference type="EMBL" id="MFD0863860.1"/>
    </source>
</evidence>
<feature type="transmembrane region" description="Helical" evidence="6">
    <location>
        <begin position="271"/>
        <end position="297"/>
    </location>
</feature>
<accession>A0ABW3D1Y6</accession>
<protein>
    <submittedName>
        <fullName evidence="7">Lysylphosphatidylglycerol synthase domain-containing protein</fullName>
    </submittedName>
</protein>
<evidence type="ECO:0000256" key="6">
    <source>
        <dbReference type="SAM" id="Phobius"/>
    </source>
</evidence>
<name>A0ABW3D1Y6_9FLAO</name>
<comment type="subcellular location">
    <subcellularLocation>
        <location evidence="1">Cell membrane</location>
        <topology evidence="1">Multi-pass membrane protein</topology>
    </subcellularLocation>
</comment>
<sequence>MKLSIVIGMAYFVYHRLTNNQRLDIDIFWETIQNNRVFHVNNILVLLLLSALNWILEGLKWKALTASLKRISFKDAMEQSLGALTASLLTPNRIGEYGAKVVYYSKNHRKKVLFLNLWSNMLQMSVTIILGAIGLYFFLSHFEVAIDYYRILRSVAILIAIVVAGLFGLRHRRLQIKGFSFQKIKEFVQKMTLRLHIQAWALSLLRYATFSFQFFFLLQMFGITLTYFEAMMLITSMYLIASLVPTVFIFDVVIRGGAAVWLFGFMQINELTILCITSLMWLLNFVLPSVFGSYYVLNFNAWKTDNE</sequence>
<evidence type="ECO:0000256" key="2">
    <source>
        <dbReference type="ARBA" id="ARBA00022475"/>
    </source>
</evidence>
<evidence type="ECO:0000256" key="4">
    <source>
        <dbReference type="ARBA" id="ARBA00022989"/>
    </source>
</evidence>
<feature type="transmembrane region" description="Helical" evidence="6">
    <location>
        <begin position="151"/>
        <end position="169"/>
    </location>
</feature>
<evidence type="ECO:0000256" key="5">
    <source>
        <dbReference type="ARBA" id="ARBA00023136"/>
    </source>
</evidence>
<comment type="caution">
    <text evidence="7">The sequence shown here is derived from an EMBL/GenBank/DDBJ whole genome shotgun (WGS) entry which is preliminary data.</text>
</comment>
<keyword evidence="4 6" id="KW-1133">Transmembrane helix</keyword>
<keyword evidence="2" id="KW-1003">Cell membrane</keyword>
<proteinExistence type="predicted"/>
<feature type="transmembrane region" description="Helical" evidence="6">
    <location>
        <begin position="240"/>
        <end position="264"/>
    </location>
</feature>
<evidence type="ECO:0000256" key="1">
    <source>
        <dbReference type="ARBA" id="ARBA00004651"/>
    </source>
</evidence>
<feature type="transmembrane region" description="Helical" evidence="6">
    <location>
        <begin position="204"/>
        <end position="228"/>
    </location>
</feature>
<dbReference type="Pfam" id="PF03706">
    <property type="entry name" value="LPG_synthase_TM"/>
    <property type="match status" value="1"/>
</dbReference>
<keyword evidence="3 6" id="KW-0812">Transmembrane</keyword>
<dbReference type="Proteomes" id="UP001596978">
    <property type="component" value="Unassembled WGS sequence"/>
</dbReference>
<organism evidence="7 8">
    <name type="scientific">Sungkyunkwania multivorans</name>
    <dbReference type="NCBI Taxonomy" id="1173618"/>
    <lineage>
        <taxon>Bacteria</taxon>
        <taxon>Pseudomonadati</taxon>
        <taxon>Bacteroidota</taxon>
        <taxon>Flavobacteriia</taxon>
        <taxon>Flavobacteriales</taxon>
        <taxon>Flavobacteriaceae</taxon>
        <taxon>Sungkyunkwania</taxon>
    </lineage>
</organism>
<gene>
    <name evidence="7" type="ORF">ACFQ1M_16715</name>
</gene>
<evidence type="ECO:0000313" key="8">
    <source>
        <dbReference type="Proteomes" id="UP001596978"/>
    </source>
</evidence>
<dbReference type="EMBL" id="JBHTJH010000017">
    <property type="protein sequence ID" value="MFD0863860.1"/>
    <property type="molecule type" value="Genomic_DNA"/>
</dbReference>
<keyword evidence="5 6" id="KW-0472">Membrane</keyword>
<dbReference type="InterPro" id="IPR022791">
    <property type="entry name" value="L-PG_synthase/AglD"/>
</dbReference>
<evidence type="ECO:0000256" key="3">
    <source>
        <dbReference type="ARBA" id="ARBA00022692"/>
    </source>
</evidence>
<feature type="transmembrane region" description="Helical" evidence="6">
    <location>
        <begin position="113"/>
        <end position="139"/>
    </location>
</feature>
<reference evidence="8" key="1">
    <citation type="journal article" date="2019" name="Int. J. Syst. Evol. Microbiol.">
        <title>The Global Catalogue of Microorganisms (GCM) 10K type strain sequencing project: providing services to taxonomists for standard genome sequencing and annotation.</title>
        <authorList>
            <consortium name="The Broad Institute Genomics Platform"/>
            <consortium name="The Broad Institute Genome Sequencing Center for Infectious Disease"/>
            <person name="Wu L."/>
            <person name="Ma J."/>
        </authorList>
    </citation>
    <scope>NUCLEOTIDE SEQUENCE [LARGE SCALE GENOMIC DNA]</scope>
    <source>
        <strain evidence="8">CCUG 62952</strain>
    </source>
</reference>
<keyword evidence="8" id="KW-1185">Reference proteome</keyword>